<sequence length="156" mass="16738">MDEPTITAGTGLGDVTNSIAGLSIANHPEVYNRSRLSQSTLTKAINNLNHVATATCLQGQEVLASASDAHIASSGAVAEICWLRRRANELANAANALSDATERSIIERVSLFGGQRDPSTKELLTHFNERIRVIVRDVLNSSTDGACVLWNRGRVL</sequence>
<comment type="caution">
    <text evidence="1">The sequence shown here is derived from an EMBL/GenBank/DDBJ whole genome shotgun (WGS) entry which is preliminary data.</text>
</comment>
<gene>
    <name evidence="1" type="ORF">BHE90_012486</name>
</gene>
<dbReference type="AlphaFoldDB" id="A0A430LBJ4"/>
<reference evidence="1 2" key="1">
    <citation type="submission" date="2017-06" db="EMBL/GenBank/DDBJ databases">
        <title>Comparative genomic analysis of Ambrosia Fusariam Clade fungi.</title>
        <authorList>
            <person name="Stajich J.E."/>
            <person name="Carrillo J."/>
            <person name="Kijimoto T."/>
            <person name="Eskalen A."/>
            <person name="O'Donnell K."/>
            <person name="Kasson M."/>
        </authorList>
    </citation>
    <scope>NUCLEOTIDE SEQUENCE [LARGE SCALE GENOMIC DNA]</scope>
    <source>
        <strain evidence="1 2">UCR1854</strain>
    </source>
</reference>
<proteinExistence type="predicted"/>
<name>A0A430LBJ4_9HYPO</name>
<dbReference type="EMBL" id="MIKF01000279">
    <property type="protein sequence ID" value="RTE73087.1"/>
    <property type="molecule type" value="Genomic_DNA"/>
</dbReference>
<evidence type="ECO:0000313" key="2">
    <source>
        <dbReference type="Proteomes" id="UP000287124"/>
    </source>
</evidence>
<dbReference type="Proteomes" id="UP000287124">
    <property type="component" value="Unassembled WGS sequence"/>
</dbReference>
<keyword evidence="2" id="KW-1185">Reference proteome</keyword>
<organism evidence="1 2">
    <name type="scientific">Fusarium euwallaceae</name>
    <dbReference type="NCBI Taxonomy" id="1147111"/>
    <lineage>
        <taxon>Eukaryota</taxon>
        <taxon>Fungi</taxon>
        <taxon>Dikarya</taxon>
        <taxon>Ascomycota</taxon>
        <taxon>Pezizomycotina</taxon>
        <taxon>Sordariomycetes</taxon>
        <taxon>Hypocreomycetidae</taxon>
        <taxon>Hypocreales</taxon>
        <taxon>Nectriaceae</taxon>
        <taxon>Fusarium</taxon>
        <taxon>Fusarium solani species complex</taxon>
    </lineage>
</organism>
<accession>A0A430LBJ4</accession>
<protein>
    <submittedName>
        <fullName evidence="1">Uncharacterized protein</fullName>
    </submittedName>
</protein>
<evidence type="ECO:0000313" key="1">
    <source>
        <dbReference type="EMBL" id="RTE73087.1"/>
    </source>
</evidence>